<comment type="caution">
    <text evidence="1">The sequence shown here is derived from an EMBL/GenBank/DDBJ whole genome shotgun (WGS) entry which is preliminary data.</text>
</comment>
<dbReference type="GO" id="GO:0030420">
    <property type="term" value="P:establishment of competence for transformation"/>
    <property type="evidence" value="ECO:0007669"/>
    <property type="project" value="InterPro"/>
</dbReference>
<dbReference type="OrthoDB" id="2417337at2"/>
<organism evidence="1 2">
    <name type="scientific">Salisediminibacterium halotolerans</name>
    <dbReference type="NCBI Taxonomy" id="517425"/>
    <lineage>
        <taxon>Bacteria</taxon>
        <taxon>Bacillati</taxon>
        <taxon>Bacillota</taxon>
        <taxon>Bacilli</taxon>
        <taxon>Bacillales</taxon>
        <taxon>Bacillaceae</taxon>
        <taxon>Salisediminibacterium</taxon>
    </lineage>
</organism>
<dbReference type="AlphaFoldDB" id="A0A1H9QH41"/>
<reference evidence="2" key="1">
    <citation type="submission" date="2016-10" db="EMBL/GenBank/DDBJ databases">
        <authorList>
            <person name="de Groot N.N."/>
        </authorList>
    </citation>
    <scope>NUCLEOTIDE SEQUENCE [LARGE SCALE GENOMIC DNA]</scope>
    <source>
        <strain evidence="2">10nlg</strain>
    </source>
</reference>
<sequence>MKEIEKVLSSYIITNKTMALYPANHSDYDTLVYDVDAVYGVRQTVTMIIDNSCRQYCSDMHSRRRYVSDLTQVHKKVPLLIDETNAIFTFPTHSPTDLRCVWLAFHHVSTYVPDEHDPNITIVKTYSNRTLTVTISYNTFKKQITRTGYGVAKFQDRFKFQSKRGISSDDETDED</sequence>
<dbReference type="STRING" id="1464123.SAMN05444126_1035"/>
<gene>
    <name evidence="1" type="ORF">SAMN05444126_1035</name>
</gene>
<dbReference type="RefSeq" id="WP_093071881.1">
    <property type="nucleotide sequence ID" value="NZ_FOGV01000003.1"/>
</dbReference>
<evidence type="ECO:0000313" key="1">
    <source>
        <dbReference type="EMBL" id="SER59740.1"/>
    </source>
</evidence>
<dbReference type="EMBL" id="FOGV01000003">
    <property type="protein sequence ID" value="SER59740.1"/>
    <property type="molecule type" value="Genomic_DNA"/>
</dbReference>
<protein>
    <submittedName>
        <fullName evidence="1">Competence protein ComK</fullName>
    </submittedName>
</protein>
<name>A0A1H9QH41_9BACI</name>
<accession>A0A1H9QH41</accession>
<dbReference type="Pfam" id="PF06338">
    <property type="entry name" value="ComK"/>
    <property type="match status" value="1"/>
</dbReference>
<proteinExistence type="predicted"/>
<evidence type="ECO:0000313" key="2">
    <source>
        <dbReference type="Proteomes" id="UP000199318"/>
    </source>
</evidence>
<keyword evidence="2" id="KW-1185">Reference proteome</keyword>
<dbReference type="Proteomes" id="UP000199318">
    <property type="component" value="Unassembled WGS sequence"/>
</dbReference>
<dbReference type="InterPro" id="IPR010461">
    <property type="entry name" value="ComK"/>
</dbReference>